<feature type="signal peptide" evidence="1">
    <location>
        <begin position="1"/>
        <end position="22"/>
    </location>
</feature>
<dbReference type="CDD" id="cd22271">
    <property type="entry name" value="DPBB_EXP_N-like"/>
    <property type="match status" value="1"/>
</dbReference>
<feature type="domain" description="Expansin-like EG45" evidence="2">
    <location>
        <begin position="57"/>
        <end position="228"/>
    </location>
</feature>
<dbReference type="SUPFAM" id="SSF50685">
    <property type="entry name" value="Barwin-like endoglucanases"/>
    <property type="match status" value="2"/>
</dbReference>
<dbReference type="PROSITE" id="PS50842">
    <property type="entry name" value="EXPANSIN_EG45"/>
    <property type="match status" value="1"/>
</dbReference>
<evidence type="ECO:0000313" key="3">
    <source>
        <dbReference type="EMBL" id="CAD8588998.1"/>
    </source>
</evidence>
<dbReference type="GO" id="GO:0009664">
    <property type="term" value="P:plant-type cell wall organization"/>
    <property type="evidence" value="ECO:0007669"/>
    <property type="project" value="InterPro"/>
</dbReference>
<dbReference type="AlphaFoldDB" id="A0A7S0KQ27"/>
<sequence length="425" mass="47208">MLARLVGGVVVGVASWMMGVDAAYTKGEWMKGRATYFDAPDAWKQKFSQQIFGDLYGNACGYVNKGAGRESNANFPFLANAVAAVADFDPNLHDGACGSCFEIKCESGRVRNTPDSRGFIYSVERGFWETDPNATDTLGRRLAKRGAERDVDDGREYEYARCWNESATIKVRIIDTCPCNYITGTQEICCGPVPHFDLSYWAYETIAHPLQGKINILFRPIQCEEDGIVLDYELGAKARISRTIFSDGVVGAGWAWLPYKDKWLVIERPGYGRNEHAANCLQVDPGGRIAFTCWSCERQAKPFDGTYISLWLRTSCTSNFDAPMYLGISTRTRKEFLNGTIVAQESESQVGTKRLLESTFFDSRTIDDNCGRRAVVPLAEFASTPARANTFAIELAAPTDPAWARTVEKQPHSVTFCVDDVVIIP</sequence>
<evidence type="ECO:0000259" key="2">
    <source>
        <dbReference type="PROSITE" id="PS50842"/>
    </source>
</evidence>
<dbReference type="InterPro" id="IPR007112">
    <property type="entry name" value="Expansin/allergen_DPBB_dom"/>
</dbReference>
<keyword evidence="1" id="KW-0732">Signal</keyword>
<protein>
    <recommendedName>
        <fullName evidence="2">Expansin-like EG45 domain-containing protein</fullName>
    </recommendedName>
</protein>
<dbReference type="InterPro" id="IPR002963">
    <property type="entry name" value="Expansin"/>
</dbReference>
<evidence type="ECO:0000256" key="1">
    <source>
        <dbReference type="SAM" id="SignalP"/>
    </source>
</evidence>
<proteinExistence type="predicted"/>
<gene>
    <name evidence="3" type="ORF">OMED0929_LOCUS7255</name>
</gene>
<organism evidence="3">
    <name type="scientific">Ostreococcus mediterraneus</name>
    <dbReference type="NCBI Taxonomy" id="1486918"/>
    <lineage>
        <taxon>Eukaryota</taxon>
        <taxon>Viridiplantae</taxon>
        <taxon>Chlorophyta</taxon>
        <taxon>Mamiellophyceae</taxon>
        <taxon>Mamiellales</taxon>
        <taxon>Bathycoccaceae</taxon>
        <taxon>Ostreococcus</taxon>
    </lineage>
</organism>
<accession>A0A7S0KQ27</accession>
<dbReference type="EMBL" id="HBEW01008613">
    <property type="protein sequence ID" value="CAD8588998.1"/>
    <property type="molecule type" value="Transcribed_RNA"/>
</dbReference>
<dbReference type="PANTHER" id="PTHR31867">
    <property type="entry name" value="EXPANSIN-A15"/>
    <property type="match status" value="1"/>
</dbReference>
<reference evidence="3" key="1">
    <citation type="submission" date="2021-01" db="EMBL/GenBank/DDBJ databases">
        <authorList>
            <person name="Corre E."/>
            <person name="Pelletier E."/>
            <person name="Niang G."/>
            <person name="Scheremetjew M."/>
            <person name="Finn R."/>
            <person name="Kale V."/>
            <person name="Holt S."/>
            <person name="Cochrane G."/>
            <person name="Meng A."/>
            <person name="Brown T."/>
            <person name="Cohen L."/>
        </authorList>
    </citation>
    <scope>NUCLEOTIDE SEQUENCE</scope>
    <source>
        <strain evidence="3">Clade-D-RCC2572</strain>
    </source>
</reference>
<name>A0A7S0KQ27_9CHLO</name>
<dbReference type="Gene3D" id="2.40.40.10">
    <property type="entry name" value="RlpA-like domain"/>
    <property type="match status" value="1"/>
</dbReference>
<feature type="chain" id="PRO_5031471629" description="Expansin-like EG45 domain-containing protein" evidence="1">
    <location>
        <begin position="23"/>
        <end position="425"/>
    </location>
</feature>
<dbReference type="InterPro" id="IPR036908">
    <property type="entry name" value="RlpA-like_sf"/>
</dbReference>